<dbReference type="PANTHER" id="PTHR43399:SF5">
    <property type="entry name" value="PEPTIDASE S8 FAMILY WITH PROTEASE-ASSOCIATED DOMAIN"/>
    <property type="match status" value="1"/>
</dbReference>
<evidence type="ECO:0000259" key="9">
    <source>
        <dbReference type="Pfam" id="PF00082"/>
    </source>
</evidence>
<accession>A0A9D4Z183</accession>
<dbReference type="InterPro" id="IPR013783">
    <property type="entry name" value="Ig-like_fold"/>
</dbReference>
<gene>
    <name evidence="11" type="ORF">D9Q98_000013</name>
</gene>
<dbReference type="Gene3D" id="3.40.50.200">
    <property type="entry name" value="Peptidase S8/S53 domain"/>
    <property type="match status" value="2"/>
</dbReference>
<feature type="region of interest" description="Disordered" evidence="6">
    <location>
        <begin position="1565"/>
        <end position="1595"/>
    </location>
</feature>
<dbReference type="PANTHER" id="PTHR43399">
    <property type="entry name" value="SUBTILISIN-RELATED"/>
    <property type="match status" value="1"/>
</dbReference>
<dbReference type="InterPro" id="IPR034058">
    <property type="entry name" value="TagA/B/C/D_pept_dom"/>
</dbReference>
<keyword evidence="2 5" id="KW-0378">Hydrolase</keyword>
<dbReference type="GO" id="GO:0004252">
    <property type="term" value="F:serine-type endopeptidase activity"/>
    <property type="evidence" value="ECO:0007669"/>
    <property type="project" value="UniProtKB-UniRule"/>
</dbReference>
<evidence type="ECO:0000259" key="10">
    <source>
        <dbReference type="Pfam" id="PF02225"/>
    </source>
</evidence>
<dbReference type="EMBL" id="SIDB01000001">
    <property type="protein sequence ID" value="KAI3437560.1"/>
    <property type="molecule type" value="Genomic_DNA"/>
</dbReference>
<protein>
    <submittedName>
        <fullName evidence="11">Uncharacterized protein</fullName>
    </submittedName>
</protein>
<evidence type="ECO:0000256" key="7">
    <source>
        <dbReference type="SAM" id="Phobius"/>
    </source>
</evidence>
<feature type="active site" description="Charge relay system" evidence="4 5">
    <location>
        <position position="355"/>
    </location>
</feature>
<dbReference type="Pfam" id="PF00082">
    <property type="entry name" value="Peptidase_S8"/>
    <property type="match status" value="1"/>
</dbReference>
<dbReference type="InterPro" id="IPR000209">
    <property type="entry name" value="Peptidase_S8/S53_dom"/>
</dbReference>
<dbReference type="Proteomes" id="UP001055712">
    <property type="component" value="Unassembled WGS sequence"/>
</dbReference>
<evidence type="ECO:0000256" key="4">
    <source>
        <dbReference type="PIRSR" id="PIRSR615500-1"/>
    </source>
</evidence>
<feature type="active site" description="Charge relay system" evidence="4 5">
    <location>
        <position position="412"/>
    </location>
</feature>
<dbReference type="InterPro" id="IPR051048">
    <property type="entry name" value="Peptidase_S8/S53_subtilisin"/>
</dbReference>
<dbReference type="Gene3D" id="2.60.40.10">
    <property type="entry name" value="Immunoglobulins"/>
    <property type="match status" value="2"/>
</dbReference>
<dbReference type="Gene3D" id="2.60.120.380">
    <property type="match status" value="1"/>
</dbReference>
<dbReference type="PROSITE" id="PS00137">
    <property type="entry name" value="SUBTILASE_HIS"/>
    <property type="match status" value="1"/>
</dbReference>
<feature type="signal peptide" evidence="8">
    <location>
        <begin position="1"/>
        <end position="17"/>
    </location>
</feature>
<evidence type="ECO:0000256" key="6">
    <source>
        <dbReference type="SAM" id="MobiDB-lite"/>
    </source>
</evidence>
<dbReference type="InterPro" id="IPR003903">
    <property type="entry name" value="UIM_dom"/>
</dbReference>
<evidence type="ECO:0000313" key="12">
    <source>
        <dbReference type="Proteomes" id="UP001055712"/>
    </source>
</evidence>
<feature type="compositionally biased region" description="Low complexity" evidence="6">
    <location>
        <begin position="1568"/>
        <end position="1579"/>
    </location>
</feature>
<name>A0A9D4Z183_CHLVU</name>
<feature type="domain" description="Peptidase S8/S53" evidence="9">
    <location>
        <begin position="346"/>
        <end position="810"/>
    </location>
</feature>
<proteinExistence type="inferred from homology"/>
<dbReference type="PROSITE" id="PS51892">
    <property type="entry name" value="SUBTILASE"/>
    <property type="match status" value="1"/>
</dbReference>
<evidence type="ECO:0000256" key="5">
    <source>
        <dbReference type="PROSITE-ProRule" id="PRU01240"/>
    </source>
</evidence>
<keyword evidence="3 5" id="KW-0720">Serine protease</keyword>
<dbReference type="Pfam" id="PF02225">
    <property type="entry name" value="PA"/>
    <property type="match status" value="1"/>
</dbReference>
<comment type="similarity">
    <text evidence="5">Belongs to the peptidase S8 family.</text>
</comment>
<comment type="caution">
    <text evidence="11">The sequence shown here is derived from an EMBL/GenBank/DDBJ whole genome shotgun (WGS) entry which is preliminary data.</text>
</comment>
<feature type="active site" description="Charge relay system" evidence="4 5">
    <location>
        <position position="762"/>
    </location>
</feature>
<reference evidence="11" key="2">
    <citation type="submission" date="2020-11" db="EMBL/GenBank/DDBJ databases">
        <authorList>
            <person name="Cecchin M."/>
            <person name="Marcolungo L."/>
            <person name="Rossato M."/>
            <person name="Girolomoni L."/>
            <person name="Cosentino E."/>
            <person name="Cuine S."/>
            <person name="Li-Beisson Y."/>
            <person name="Delledonne M."/>
            <person name="Ballottari M."/>
        </authorList>
    </citation>
    <scope>NUCLEOTIDE SEQUENCE</scope>
    <source>
        <strain evidence="11">211/11P</strain>
        <tissue evidence="11">Whole cell</tissue>
    </source>
</reference>
<dbReference type="InterPro" id="IPR015500">
    <property type="entry name" value="Peptidase_S8_subtilisin-rel"/>
</dbReference>
<feature type="region of interest" description="Disordered" evidence="6">
    <location>
        <begin position="44"/>
        <end position="69"/>
    </location>
</feature>
<dbReference type="InterPro" id="IPR003137">
    <property type="entry name" value="PA_domain"/>
</dbReference>
<dbReference type="PROSITE" id="PS51257">
    <property type="entry name" value="PROKAR_LIPOPROTEIN"/>
    <property type="match status" value="1"/>
</dbReference>
<dbReference type="SUPFAM" id="SSF52025">
    <property type="entry name" value="PA domain"/>
    <property type="match status" value="1"/>
</dbReference>
<keyword evidence="12" id="KW-1185">Reference proteome</keyword>
<evidence type="ECO:0000256" key="3">
    <source>
        <dbReference type="ARBA" id="ARBA00022825"/>
    </source>
</evidence>
<dbReference type="InterPro" id="IPR008979">
    <property type="entry name" value="Galactose-bd-like_sf"/>
</dbReference>
<reference evidence="11" key="1">
    <citation type="journal article" date="2019" name="Plant J.">
        <title>Chlorella vulgaris genome assembly and annotation reveals the molecular basis for metabolic acclimation to high light conditions.</title>
        <authorList>
            <person name="Cecchin M."/>
            <person name="Marcolungo L."/>
            <person name="Rossato M."/>
            <person name="Girolomoni L."/>
            <person name="Cosentino E."/>
            <person name="Cuine S."/>
            <person name="Li-Beisson Y."/>
            <person name="Delledonne M."/>
            <person name="Ballottari M."/>
        </authorList>
    </citation>
    <scope>NUCLEOTIDE SEQUENCE</scope>
    <source>
        <strain evidence="11">211/11P</strain>
    </source>
</reference>
<keyword evidence="7" id="KW-0812">Transmembrane</keyword>
<evidence type="ECO:0000256" key="1">
    <source>
        <dbReference type="ARBA" id="ARBA00022670"/>
    </source>
</evidence>
<dbReference type="InterPro" id="IPR036852">
    <property type="entry name" value="Peptidase_S8/S53_dom_sf"/>
</dbReference>
<organism evidence="11 12">
    <name type="scientific">Chlorella vulgaris</name>
    <name type="common">Green alga</name>
    <dbReference type="NCBI Taxonomy" id="3077"/>
    <lineage>
        <taxon>Eukaryota</taxon>
        <taxon>Viridiplantae</taxon>
        <taxon>Chlorophyta</taxon>
        <taxon>core chlorophytes</taxon>
        <taxon>Trebouxiophyceae</taxon>
        <taxon>Chlorellales</taxon>
        <taxon>Chlorellaceae</taxon>
        <taxon>Chlorella clade</taxon>
        <taxon>Chlorella</taxon>
    </lineage>
</organism>
<dbReference type="PROSITE" id="PS50330">
    <property type="entry name" value="UIM"/>
    <property type="match status" value="1"/>
</dbReference>
<keyword evidence="8" id="KW-0732">Signal</keyword>
<dbReference type="CDD" id="cd04842">
    <property type="entry name" value="Peptidases_S8_Kp43_protease"/>
    <property type="match status" value="1"/>
</dbReference>
<dbReference type="InterPro" id="IPR046450">
    <property type="entry name" value="PA_dom_sf"/>
</dbReference>
<feature type="domain" description="PA" evidence="10">
    <location>
        <begin position="599"/>
        <end position="688"/>
    </location>
</feature>
<dbReference type="InterPro" id="IPR022398">
    <property type="entry name" value="Peptidase_S8_His-AS"/>
</dbReference>
<dbReference type="PRINTS" id="PR00723">
    <property type="entry name" value="SUBTILISIN"/>
</dbReference>
<keyword evidence="7" id="KW-0472">Membrane</keyword>
<feature type="chain" id="PRO_5038737329" evidence="8">
    <location>
        <begin position="18"/>
        <end position="1863"/>
    </location>
</feature>
<evidence type="ECO:0000256" key="8">
    <source>
        <dbReference type="SAM" id="SignalP"/>
    </source>
</evidence>
<keyword evidence="1 5" id="KW-0645">Protease</keyword>
<dbReference type="GO" id="GO:0006508">
    <property type="term" value="P:proteolysis"/>
    <property type="evidence" value="ECO:0007669"/>
    <property type="project" value="UniProtKB-KW"/>
</dbReference>
<dbReference type="SUPFAM" id="SSF49785">
    <property type="entry name" value="Galactose-binding domain-like"/>
    <property type="match status" value="1"/>
</dbReference>
<evidence type="ECO:0000313" key="11">
    <source>
        <dbReference type="EMBL" id="KAI3437560.1"/>
    </source>
</evidence>
<dbReference type="OrthoDB" id="509353at2759"/>
<feature type="transmembrane region" description="Helical" evidence="7">
    <location>
        <begin position="1659"/>
        <end position="1683"/>
    </location>
</feature>
<sequence length="1863" mass="193008">MRPTLLLLGALFVLASCEDAHSQGAPYPSVFLRTRVIDTQQEALRQQRRRLSAGEPSVPLPPAHTHHTNSERWGALRGTHQWLVTHRPGLPQQQQAALLAHVEAAGCHLAHYLPDHTLVVVGPADAAATIEQHPHVLWMAPHVQADKVAPEWQPVLLQLHQMQPQLQQLTALALQGGANGTAAARLAAAAVQEALSPASEWDAASGQLLVGAVVSFPGLASPGGQHRSRLADHQQRIRRVMLEREQRDAGAAAAADWAQPLLQRFGAVISRASADHAMVLVPAGQLAAAVDWLAARPTTHWVAPAPKIRLSNVRASTISQSAKATSQGSSGIDPAFHPVWAAGITGQGQVVGCGDSGIDRFHCFFSDAAFASSAAWQAAVTIVDGIRTFDSTEHRKIRYHRAYGDTEDSNGHGTHVSGTLVGMPEGSTLEAEAPDGYIGMAPDAKIAFIDLADSSSDKIFTPSDLIGGYFSYTSAVGANIHSDSWGTNDIRYDYLAQQVDQYSWEQPDFLAVLPAGNDGQRSTLGTRSSGELTVTSPANSKNCLSVGATQTAGEEMETTAVRYSVWEATVMEGEYSDQFRVMQANFGGPVSSLTGGKELPVVVASPLDGCSPLQNSTGGGGAGMAGAVVLIQRGDCYFSQKALAAQDAGAAAVLLFDNVLGAYFVPKDDSASPVSIPVMAVTRRIGQQMVGAVDAGKALTMSFAASTPPSNSFENLASYSSQGPTLDYRVKPDILAPGTLTSAAVGDGSSQDCELMTMAGTSMATPVTASSAILLRQYFTDGYYPTGSKDPANAFTPTGALLKAVLLGGAATIVGFEADTGLPVDPPPSFRQGFGRVFLGNSVYLADTPSSRPLKVVDAVPITQGETHSYCIRASGGPLSITLVWTDYPAALTASKALVHDLDLTVRAAGLNGIPLLGNGGSVSDPTTPDRENNVEQVAWTVVPAGLVSITVTGASIPDAAGSPSYALVAVGDFTGDLTKPGTGGQAAQCTILVAAITSGPSGITSVSPVRFDFGTESGSSSGVDFQCRLGDGNGNITVGDAHHDWRPCTSPAIYASLPDGAYQFSVRADSEDIATNRNFVLDTTPPSVSLSSTSLQPGTTNDAATANVTWEGSDATGVSYSCTLQVGDTVPLQPPVNSGTSKMDMQEVTLGQPFNCTSPLVLHWLLPAAWSLQVVGQDLANNSADPLKVDWSVEYQAAAAPYTRFLSGPFGLQPKSNMSYVFVDLDASGQAAQTFTAHECWLEALGGGGNGAYADCSSPFVLPTDIQDGQYRFYARVAGTAGNSGSEAVASFQLDSIPPVVGITERPDAMVAAGATSASFNSSEEGSTFFCGLSRSDTGSDTPSAPAADAYYACSSPAALTNLTDGSYLFAVYAVDMVGNKGSPATEPFIADGTPPTITDVSLPSATSRPEFTVTFTASDSGSGINNVTCRFRALALADGGSGSNSSNGGAVQGEWQLCSSPQTYSGLQEGRYGLTLRATDKAGLTTQTEEMEVVIDATPPVVSTASFPTLGEPVPSTVTFQLAELSSEPAGSYSNVSTYQTLVQAVADEVAFSDLQLAIQGGDSPSGAAGAVSQSGSSGQGRRRRSLLAEGDGGTETVLPASAVGTWTNCSAACTYKGLASGLYSLQVRAVDAAGNQGNASEPYPFEVDSSIGSTPFPLWAIIACAAGGTLVVGALVFLLWRCCCASKRKVGPPVGAVHSTTTQYTYSPGSQPYPAYSNGHSSGGYSPTPGSVNGGGGGAWGYPSQPAYANNGAVPAYAANGGYGGNGRAAPVPAITPDMDPVQAQHLALAAAASRRGMAAGLPLRSQPASGGGEEAEQRQMRLAIEASLQEERLRAQREADDAQLRAAIEASLREQRSRG</sequence>
<evidence type="ECO:0000256" key="2">
    <source>
        <dbReference type="ARBA" id="ARBA00022801"/>
    </source>
</evidence>
<keyword evidence="7" id="KW-1133">Transmembrane helix</keyword>
<dbReference type="SUPFAM" id="SSF52743">
    <property type="entry name" value="Subtilisin-like"/>
    <property type="match status" value="1"/>
</dbReference>